<dbReference type="NCBIfam" id="NF047446">
    <property type="entry name" value="barrel_OmpL47"/>
    <property type="match status" value="1"/>
</dbReference>
<evidence type="ECO:0000259" key="3">
    <source>
        <dbReference type="SMART" id="SM00560"/>
    </source>
</evidence>
<proteinExistence type="predicted"/>
<dbReference type="InterPro" id="IPR043750">
    <property type="entry name" value="DUF5695"/>
</dbReference>
<dbReference type="Pfam" id="PF22352">
    <property type="entry name" value="K319L-like_PKD"/>
    <property type="match status" value="1"/>
</dbReference>
<dbReference type="InterPro" id="IPR006558">
    <property type="entry name" value="LamG-like"/>
</dbReference>
<dbReference type="PANTHER" id="PTHR47635:SF2">
    <property type="entry name" value="LAMG-LIKE JELLYROLL FOLD DOMAIN-CONTAINING PROTEIN"/>
    <property type="match status" value="1"/>
</dbReference>
<name>A0ABX1Z505_9BACL</name>
<gene>
    <name evidence="4" type="ORF">GC102_21660</name>
</gene>
<dbReference type="PANTHER" id="PTHR47635">
    <property type="entry name" value="CUB DOMAIN-CONTAINING PROTEIN"/>
    <property type="match status" value="1"/>
</dbReference>
<dbReference type="Pfam" id="PF13385">
    <property type="entry name" value="Laminin_G_3"/>
    <property type="match status" value="2"/>
</dbReference>
<dbReference type="InterPro" id="IPR035986">
    <property type="entry name" value="PKD_dom_sf"/>
</dbReference>
<comment type="caution">
    <text evidence="4">The sequence shown here is derived from an EMBL/GenBank/DDBJ whole genome shotgun (WGS) entry which is preliminary data.</text>
</comment>
<evidence type="ECO:0000256" key="1">
    <source>
        <dbReference type="ARBA" id="ARBA00022729"/>
    </source>
</evidence>
<dbReference type="Proteomes" id="UP000658690">
    <property type="component" value="Unassembled WGS sequence"/>
</dbReference>
<feature type="domain" description="LamG-like jellyroll fold" evidence="3">
    <location>
        <begin position="1043"/>
        <end position="1180"/>
    </location>
</feature>
<sequence length="1814" mass="197504">MLLCLLSSVASAESLADSLSNDIFDIQTGTHGEITSLQLKGDVFPTEYVMNPTNAPNQNTPDHQWLGELMFTYKLGNGEWTKAWTSKSDDGRTISRSGNEITVTYENASNPEGIRNFKVIEKYALVDDYVKWTIAIENTSNQTLEIGDLGLPLPFNELWQAPNDRIYETRVLNHSFVGNNSSYITIQRPSGIGPSVLLVPDAATGAGFEYQDRWKREEHPGSNWTNDSAGWVEGLNVYYIHSNVIKSTNKGYLPNTSLILAPSESKSYAFKFFKTVDDNDVKAKLYDEGLVDVTVVPGMIFATNMKAKIDLHTFKDITSVTAQYPSETMITFLNTAPANHKIYELTLGHLGQNDLTVQYGNGEKTVLQFYAIEPIDAALQRHSTFMVEKTQYNDPGTIRDKVFDDWMMQNKTTRNRFNGYWGWGDDWGLTHGQFLAEKNSQVPIASEVKAVDDYLETAIWTNLMNGHHEDYLVPDFLMNQPNTTPTYRGYAYPHIYNTYFSMYKIAKMYPDLVAYKHTKEEYLLRTYNIFKALYDGPVAYNWETGLMGELTTPDIIKALQDEGFTAEANYLIAKMATKYNNFKNTTYPYGSEYSYDNTGEEAVYTLAKMNNNTTMMSKIIAKTRADRGQMPIWYYYADPVTITGENWWNFQYSTSLAGYTMDDWIRNHSAAPEVEQRLSYAAKIANIGAINSGQISSDPANIGASSWTYQAEKGNYGAMGLDGGPLFNGWRGMTGESDLGLFGAIKILSSDVAIDPIFGLTGYGADVTDSGSNYDITPKDGVFKRINLITEKLNLELDRDQFMNVTIAKSKNYVQLSMKNVTPGMQHQTRIAFTGLKKATYDILVDGVHQGKLNAYGSKATLTINAGAAATYTVELQEGIKDANTAPIVNAGTDSSITLPDDVSLKGTASDDDLPGGVLTAQWSLVNGPGTATFADASALNTNVTVSAAGDYVFKLRVSDSELSSEDIVTVSVAPAPPLPPVILQYTFNETSGTTASDSTGNGMDGTLKGSATWVQGKQDNGLQLNGTDSYVKMPASILSRVHDITISTWVKANKLGNYSRIFDFGSGTNTYMYLSPKVGGGGMKFGITTTGNGPGQEQVIDAPALPTGVWKHVAFTLSGTTGILYVDGVQVGINTNITLNPSSLGKTINNYIGKSQFADPYLDGIVDDFRIYSSALSATEIASLAAPPFDDIVSLDEVNLTTQEKVAPKLPQTVTAHLKNASIIDVPVTWDDIDPSRYDSEGNSFTVAGTVVGSTTLKTKANIVVTGVMLDPFPSLVARYKFDEANGTSVIDASGNGHDGTTKGSLAWEPSGHQNGALTFSGTSGNYVDLGRSGDLQPNKITLSYWIKRTTSMNANENILLWFKPENDYAANGFFVTYNGDVSSLVMVDGTGNFFVKARPDDFLPLNEWTNVVFTFDSETKAAAIYKNGISQQIDTDGDLNSITATSDIKKIGVSGYGNGAQLNATVDDFRIYNGAMTAKQIKVLYDGKDVQSVQPVAVSTSISKAPVLPDTVWVIYENTSQDTAVVSWDAIDPMQYAQSGVFQVYGKVDGTSIKAVANITVTSLIPATRAVLAPSEPDGRNGWYVHPVTVNLIADNQSGAILTEYNLDGGGTWRTYTGPITMNQDGKYNVSYRSSDNAGNVEVVKTVSFNLDVAAPTISISGLVGNRDLSDDGDISPTFLVNDGMSGVDSSRTTVTLDTYSFQTGTPIPLYTLPLGSHTFMVASSDLAGNAASVTVTFQTTTSIDALKALITRFAKNNWIDNAGIANSLQKKLDKGNVESFVSEVQAQAGKHVSSEAATYLLRDAQALINKK</sequence>
<dbReference type="SUPFAM" id="SSF49899">
    <property type="entry name" value="Concanavalin A-like lectins/glucanases"/>
    <property type="match status" value="2"/>
</dbReference>
<dbReference type="InterPro" id="IPR013783">
    <property type="entry name" value="Ig-like_fold"/>
</dbReference>
<keyword evidence="2" id="KW-1015">Disulfide bond</keyword>
<keyword evidence="1" id="KW-0732">Signal</keyword>
<keyword evidence="5" id="KW-1185">Reference proteome</keyword>
<evidence type="ECO:0000313" key="5">
    <source>
        <dbReference type="Proteomes" id="UP000658690"/>
    </source>
</evidence>
<evidence type="ECO:0000256" key="2">
    <source>
        <dbReference type="ARBA" id="ARBA00023157"/>
    </source>
</evidence>
<dbReference type="Gene3D" id="2.60.120.200">
    <property type="match status" value="2"/>
</dbReference>
<protein>
    <recommendedName>
        <fullName evidence="3">LamG-like jellyroll fold domain-containing protein</fullName>
    </recommendedName>
</protein>
<evidence type="ECO:0000313" key="4">
    <source>
        <dbReference type="EMBL" id="NOU88346.1"/>
    </source>
</evidence>
<dbReference type="InterPro" id="IPR058094">
    <property type="entry name" value="Ig-like_OmpL47-like"/>
</dbReference>
<dbReference type="Pfam" id="PF07532">
    <property type="entry name" value="Big_4"/>
    <property type="match status" value="2"/>
</dbReference>
<dbReference type="SMART" id="SM00560">
    <property type="entry name" value="LamGL"/>
    <property type="match status" value="1"/>
</dbReference>
<organism evidence="4 5">
    <name type="scientific">Paenibacillus germinis</name>
    <dbReference type="NCBI Taxonomy" id="2654979"/>
    <lineage>
        <taxon>Bacteria</taxon>
        <taxon>Bacillati</taxon>
        <taxon>Bacillota</taxon>
        <taxon>Bacilli</taxon>
        <taxon>Bacillales</taxon>
        <taxon>Paenibacillaceae</taxon>
        <taxon>Paenibacillus</taxon>
    </lineage>
</organism>
<dbReference type="Pfam" id="PF18951">
    <property type="entry name" value="DUF5695"/>
    <property type="match status" value="2"/>
</dbReference>
<dbReference type="Gene3D" id="3.30.1920.20">
    <property type="match status" value="1"/>
</dbReference>
<dbReference type="InterPro" id="IPR013320">
    <property type="entry name" value="ConA-like_dom_sf"/>
</dbReference>
<dbReference type="Gene3D" id="2.60.40.10">
    <property type="entry name" value="Immunoglobulins"/>
    <property type="match status" value="1"/>
</dbReference>
<dbReference type="SUPFAM" id="SSF49299">
    <property type="entry name" value="PKD domain"/>
    <property type="match status" value="1"/>
</dbReference>
<accession>A0ABX1Z505</accession>
<reference evidence="4 5" key="1">
    <citation type="submission" date="2019-10" db="EMBL/GenBank/DDBJ databases">
        <title>Description of Paenibacillus choica sp. nov.</title>
        <authorList>
            <person name="Carlier A."/>
            <person name="Qi S."/>
        </authorList>
    </citation>
    <scope>NUCLEOTIDE SEQUENCE [LARGE SCALE GENOMIC DNA]</scope>
    <source>
        <strain evidence="4 5">LMG 31460</strain>
    </source>
</reference>
<dbReference type="InterPro" id="IPR011081">
    <property type="entry name" value="Big_4"/>
</dbReference>
<dbReference type="EMBL" id="WHOC01000111">
    <property type="protein sequence ID" value="NOU88346.1"/>
    <property type="molecule type" value="Genomic_DNA"/>
</dbReference>